<gene>
    <name evidence="3" type="ORF">PACILC2_28330</name>
</gene>
<dbReference type="PANTHER" id="PTHR34220">
    <property type="entry name" value="SENSOR HISTIDINE KINASE YPDA"/>
    <property type="match status" value="1"/>
</dbReference>
<dbReference type="InterPro" id="IPR036890">
    <property type="entry name" value="HATPase_C_sf"/>
</dbReference>
<evidence type="ECO:0000313" key="3">
    <source>
        <dbReference type="EMBL" id="GIQ64265.1"/>
    </source>
</evidence>
<name>A0ABQ4N7W7_9BACL</name>
<feature type="domain" description="Histidine kinase/HSP90-like ATPase" evidence="1">
    <location>
        <begin position="49"/>
        <end position="105"/>
    </location>
</feature>
<organism evidence="3 4">
    <name type="scientific">Paenibacillus cisolokensis</name>
    <dbReference type="NCBI Taxonomy" id="1658519"/>
    <lineage>
        <taxon>Bacteria</taxon>
        <taxon>Bacillati</taxon>
        <taxon>Bacillota</taxon>
        <taxon>Bacilli</taxon>
        <taxon>Bacillales</taxon>
        <taxon>Paenibacillaceae</taxon>
        <taxon>Paenibacillus</taxon>
    </lineage>
</organism>
<reference evidence="3 4" key="1">
    <citation type="submission" date="2021-04" db="EMBL/GenBank/DDBJ databases">
        <title>Draft genome sequence of Paenibacillus cisolokensis, LC2-13A.</title>
        <authorList>
            <person name="Uke A."/>
            <person name="Chhe C."/>
            <person name="Baramee S."/>
            <person name="Kosugi A."/>
        </authorList>
    </citation>
    <scope>NUCLEOTIDE SEQUENCE [LARGE SCALE GENOMIC DNA]</scope>
    <source>
        <strain evidence="3 4">LC2-13A</strain>
    </source>
</reference>
<evidence type="ECO:0008006" key="5">
    <source>
        <dbReference type="Google" id="ProtNLM"/>
    </source>
</evidence>
<proteinExistence type="predicted"/>
<dbReference type="Proteomes" id="UP000680304">
    <property type="component" value="Unassembled WGS sequence"/>
</dbReference>
<evidence type="ECO:0000259" key="1">
    <source>
        <dbReference type="Pfam" id="PF02518"/>
    </source>
</evidence>
<dbReference type="SUPFAM" id="SSF55874">
    <property type="entry name" value="ATPase domain of HSP90 chaperone/DNA topoisomerase II/histidine kinase"/>
    <property type="match status" value="1"/>
</dbReference>
<accession>A0ABQ4N7W7</accession>
<dbReference type="Pfam" id="PF06580">
    <property type="entry name" value="His_kinase"/>
    <property type="match status" value="1"/>
</dbReference>
<dbReference type="InterPro" id="IPR010559">
    <property type="entry name" value="Sig_transdc_His_kin_internal"/>
</dbReference>
<protein>
    <recommendedName>
        <fullName evidence="5">Histidine kinase/HSP90-like ATPase domain-containing protein</fullName>
    </recommendedName>
</protein>
<feature type="domain" description="Signal transduction histidine kinase internal region" evidence="2">
    <location>
        <begin position="4"/>
        <end position="32"/>
    </location>
</feature>
<dbReference type="PANTHER" id="PTHR34220:SF7">
    <property type="entry name" value="SENSOR HISTIDINE KINASE YPDA"/>
    <property type="match status" value="1"/>
</dbReference>
<dbReference type="EMBL" id="BOVJ01000088">
    <property type="protein sequence ID" value="GIQ64265.1"/>
    <property type="molecule type" value="Genomic_DNA"/>
</dbReference>
<dbReference type="InterPro" id="IPR003594">
    <property type="entry name" value="HATPase_dom"/>
</dbReference>
<dbReference type="Gene3D" id="3.30.565.10">
    <property type="entry name" value="Histidine kinase-like ATPase, C-terminal domain"/>
    <property type="match status" value="1"/>
</dbReference>
<dbReference type="InterPro" id="IPR050640">
    <property type="entry name" value="Bact_2-comp_sensor_kinase"/>
</dbReference>
<evidence type="ECO:0000259" key="2">
    <source>
        <dbReference type="Pfam" id="PF06580"/>
    </source>
</evidence>
<sequence>MNTSESIVQLSQEIEHTQAYLELQKRRFGDKLAYEISMAPDTAALAVPRMVLQPLVENVFKHAFDPVGGQIRVWISTFRQGRHAAIQVEDDGPGIPEAKLQELRTLLDEIENRKSKVCRPAAKTDISACTMSCPG</sequence>
<comment type="caution">
    <text evidence="3">The sequence shown here is derived from an EMBL/GenBank/DDBJ whole genome shotgun (WGS) entry which is preliminary data.</text>
</comment>
<evidence type="ECO:0000313" key="4">
    <source>
        <dbReference type="Proteomes" id="UP000680304"/>
    </source>
</evidence>
<keyword evidence="4" id="KW-1185">Reference proteome</keyword>
<dbReference type="Pfam" id="PF02518">
    <property type="entry name" value="HATPase_c"/>
    <property type="match status" value="1"/>
</dbReference>